<proteinExistence type="predicted"/>
<organism evidence="1 2">
    <name type="scientific">Exidia glandulosa HHB12029</name>
    <dbReference type="NCBI Taxonomy" id="1314781"/>
    <lineage>
        <taxon>Eukaryota</taxon>
        <taxon>Fungi</taxon>
        <taxon>Dikarya</taxon>
        <taxon>Basidiomycota</taxon>
        <taxon>Agaricomycotina</taxon>
        <taxon>Agaricomycetes</taxon>
        <taxon>Auriculariales</taxon>
        <taxon>Exidiaceae</taxon>
        <taxon>Exidia</taxon>
    </lineage>
</organism>
<protein>
    <submittedName>
        <fullName evidence="1">Uncharacterized protein</fullName>
    </submittedName>
</protein>
<dbReference type="AlphaFoldDB" id="A0A165L3K3"/>
<dbReference type="EMBL" id="KV425932">
    <property type="protein sequence ID" value="KZV97297.1"/>
    <property type="molecule type" value="Genomic_DNA"/>
</dbReference>
<gene>
    <name evidence="1" type="ORF">EXIGLDRAFT_703853</name>
</gene>
<reference evidence="1 2" key="1">
    <citation type="journal article" date="2016" name="Mol. Biol. Evol.">
        <title>Comparative Genomics of Early-Diverging Mushroom-Forming Fungi Provides Insights into the Origins of Lignocellulose Decay Capabilities.</title>
        <authorList>
            <person name="Nagy L.G."/>
            <person name="Riley R."/>
            <person name="Tritt A."/>
            <person name="Adam C."/>
            <person name="Daum C."/>
            <person name="Floudas D."/>
            <person name="Sun H."/>
            <person name="Yadav J.S."/>
            <person name="Pangilinan J."/>
            <person name="Larsson K.H."/>
            <person name="Matsuura K."/>
            <person name="Barry K."/>
            <person name="Labutti K."/>
            <person name="Kuo R."/>
            <person name="Ohm R.A."/>
            <person name="Bhattacharya S.S."/>
            <person name="Shirouzu T."/>
            <person name="Yoshinaga Y."/>
            <person name="Martin F.M."/>
            <person name="Grigoriev I.V."/>
            <person name="Hibbett D.S."/>
        </authorList>
    </citation>
    <scope>NUCLEOTIDE SEQUENCE [LARGE SCALE GENOMIC DNA]</scope>
    <source>
        <strain evidence="1 2">HHB12029</strain>
    </source>
</reference>
<name>A0A165L3K3_EXIGL</name>
<accession>A0A165L3K3</accession>
<keyword evidence="2" id="KW-1185">Reference proteome</keyword>
<evidence type="ECO:0000313" key="2">
    <source>
        <dbReference type="Proteomes" id="UP000077266"/>
    </source>
</evidence>
<evidence type="ECO:0000313" key="1">
    <source>
        <dbReference type="EMBL" id="KZV97297.1"/>
    </source>
</evidence>
<dbReference type="InParanoid" id="A0A165L3K3"/>
<dbReference type="Proteomes" id="UP000077266">
    <property type="component" value="Unassembled WGS sequence"/>
</dbReference>
<sequence>MVFTDSFSSSLDGSLVDAGTAVTEIRSALQNSIYTAASIETLLPRLVHKLKHLSHNPEVEEIRFVSTRIEEEISQDASSVDTRWRRRLQLGALAAAGPSFATAIISAVYNSTNPGLSQAMALARYWESTTPAQPQRSDLISVQLDAWALRGPLAMIAKWWRRLHYKLIRLAGTCEGPEQVAQHYEAMTPSISQYTKEVMCMITPVDDELTIGSESTRYTVNVV</sequence>